<evidence type="ECO:0000256" key="4">
    <source>
        <dbReference type="SAM" id="MobiDB-lite"/>
    </source>
</evidence>
<dbReference type="SUPFAM" id="SSF49482">
    <property type="entry name" value="Aromatic compound dioxygenase"/>
    <property type="match status" value="1"/>
</dbReference>
<protein>
    <submittedName>
        <fullName evidence="6">Protocatechuate 3,4-dioxygenase subunit beta</fullName>
    </submittedName>
</protein>
<dbReference type="PANTHER" id="PTHR33711">
    <property type="entry name" value="DIOXYGENASE, PUTATIVE (AFU_ORTHOLOGUE AFUA_2G02910)-RELATED"/>
    <property type="match status" value="1"/>
</dbReference>
<proteinExistence type="inferred from homology"/>
<feature type="region of interest" description="Disordered" evidence="4">
    <location>
        <begin position="1"/>
        <end position="36"/>
    </location>
</feature>
<dbReference type="InterPro" id="IPR024756">
    <property type="entry name" value="PCDO_beta_N"/>
</dbReference>
<dbReference type="GO" id="GO:0008199">
    <property type="term" value="F:ferric iron binding"/>
    <property type="evidence" value="ECO:0007669"/>
    <property type="project" value="InterPro"/>
</dbReference>
<dbReference type="AlphaFoldDB" id="A0A2S5GRQ8"/>
<feature type="domain" description="Intradiol ring-cleavage dioxygenases" evidence="5">
    <location>
        <begin position="104"/>
        <end position="132"/>
    </location>
</feature>
<dbReference type="GO" id="GO:0019619">
    <property type="term" value="P:3,4-dihydroxybenzoate catabolic process"/>
    <property type="evidence" value="ECO:0007669"/>
    <property type="project" value="InterPro"/>
</dbReference>
<gene>
    <name evidence="6" type="primary">pcaH</name>
    <name evidence="6" type="ORF">C4E15_15695</name>
</gene>
<dbReference type="EMBL" id="PREU01000006">
    <property type="protein sequence ID" value="PPA75533.1"/>
    <property type="molecule type" value="Genomic_DNA"/>
</dbReference>
<dbReference type="Pfam" id="PF00775">
    <property type="entry name" value="Dioxygenase_C"/>
    <property type="match status" value="1"/>
</dbReference>
<sequence length="261" mass="28824">MTSSETAPVPPQPRRPSSRPSLASSSRPPAGLSPRDWASHPAYLYEDYRSTQLRGPTLSLVPLAAALGEMRRPVFGDDSVGKLDHDLTRNARRNGEPIGERMVLAGRVVDDLGRPVPHTLIEIWQANAAGRYVHKADRHDAPLDPNFLGAGRCLTDADGRYRFLTIKPGAYPWGNHPNAWRPQHIHLSLFGQHFGTRLVTQMYFPGDPLHAFDPMLNGTPEAARSRLIADFSVGLTEEGFALGYQFDIVLRGARCTPFENG</sequence>
<comment type="caution">
    <text evidence="6">The sequence shown here is derived from an EMBL/GenBank/DDBJ whole genome shotgun (WGS) entry which is preliminary data.</text>
</comment>
<accession>A0A2S5GRQ8</accession>
<feature type="compositionally biased region" description="Low complexity" evidence="4">
    <location>
        <begin position="18"/>
        <end position="35"/>
    </location>
</feature>
<evidence type="ECO:0000256" key="3">
    <source>
        <dbReference type="ARBA" id="ARBA00023002"/>
    </source>
</evidence>
<dbReference type="InterPro" id="IPR050770">
    <property type="entry name" value="Intradiol_RC_Dioxygenase"/>
</dbReference>
<dbReference type="OrthoDB" id="9800887at2"/>
<keyword evidence="3" id="KW-0560">Oxidoreductase</keyword>
<dbReference type="Gene3D" id="2.60.130.10">
    <property type="entry name" value="Aromatic compound dioxygenase"/>
    <property type="match status" value="1"/>
</dbReference>
<evidence type="ECO:0000313" key="7">
    <source>
        <dbReference type="Proteomes" id="UP000239990"/>
    </source>
</evidence>
<dbReference type="Pfam" id="PF12391">
    <property type="entry name" value="PCDO_beta_N"/>
    <property type="match status" value="1"/>
</dbReference>
<dbReference type="RefSeq" id="WP_104144174.1">
    <property type="nucleotide sequence ID" value="NZ_PREU01000006.1"/>
</dbReference>
<dbReference type="PROSITE" id="PS00083">
    <property type="entry name" value="INTRADIOL_DIOXYGENAS"/>
    <property type="match status" value="1"/>
</dbReference>
<evidence type="ECO:0000313" key="6">
    <source>
        <dbReference type="EMBL" id="PPA75533.1"/>
    </source>
</evidence>
<reference evidence="6 7" key="1">
    <citation type="submission" date="2018-02" db="EMBL/GenBank/DDBJ databases">
        <title>Draft Genome of Achromobacter spanius stain 6.</title>
        <authorList>
            <person name="Gunasekera T.S."/>
            <person name="Radwan O."/>
            <person name="Ruiz O.N."/>
        </authorList>
    </citation>
    <scope>NUCLEOTIDE SEQUENCE [LARGE SCALE GENOMIC DNA]</scope>
    <source>
        <strain evidence="6 7">6</strain>
    </source>
</reference>
<dbReference type="InterPro" id="IPR000627">
    <property type="entry name" value="Intradiol_dOase_C"/>
</dbReference>
<dbReference type="InterPro" id="IPR012785">
    <property type="entry name" value="Protocat_dOase_b"/>
</dbReference>
<dbReference type="GO" id="GO:0018578">
    <property type="term" value="F:protocatechuate 3,4-dioxygenase activity"/>
    <property type="evidence" value="ECO:0007669"/>
    <property type="project" value="InterPro"/>
</dbReference>
<evidence type="ECO:0000259" key="5">
    <source>
        <dbReference type="PROSITE" id="PS00083"/>
    </source>
</evidence>
<evidence type="ECO:0000256" key="1">
    <source>
        <dbReference type="ARBA" id="ARBA00007825"/>
    </source>
</evidence>
<dbReference type="PANTHER" id="PTHR33711:SF10">
    <property type="entry name" value="INTRADIOL RING-CLEAVAGE DIOXYGENASES DOMAIN-CONTAINING PROTEIN"/>
    <property type="match status" value="1"/>
</dbReference>
<dbReference type="Proteomes" id="UP000239990">
    <property type="component" value="Unassembled WGS sequence"/>
</dbReference>
<keyword evidence="2 6" id="KW-0223">Dioxygenase</keyword>
<organism evidence="6 7">
    <name type="scientific">Achromobacter spanius</name>
    <dbReference type="NCBI Taxonomy" id="217203"/>
    <lineage>
        <taxon>Bacteria</taxon>
        <taxon>Pseudomonadati</taxon>
        <taxon>Pseudomonadota</taxon>
        <taxon>Betaproteobacteria</taxon>
        <taxon>Burkholderiales</taxon>
        <taxon>Alcaligenaceae</taxon>
        <taxon>Achromobacter</taxon>
    </lineage>
</organism>
<evidence type="ECO:0000256" key="2">
    <source>
        <dbReference type="ARBA" id="ARBA00022964"/>
    </source>
</evidence>
<comment type="similarity">
    <text evidence="1">Belongs to the intradiol ring-cleavage dioxygenase family.</text>
</comment>
<dbReference type="InterPro" id="IPR015889">
    <property type="entry name" value="Intradiol_dOase_core"/>
</dbReference>
<name>A0A2S5GRQ8_9BURK</name>
<dbReference type="NCBIfam" id="TIGR02422">
    <property type="entry name" value="protocat_beta"/>
    <property type="match status" value="1"/>
</dbReference>